<organism evidence="1 2">
    <name type="scientific">Acinetobacter gerneri DSM 14967 = CIP 107464 = MTCC 9824</name>
    <dbReference type="NCBI Taxonomy" id="1120926"/>
    <lineage>
        <taxon>Bacteria</taxon>
        <taxon>Pseudomonadati</taxon>
        <taxon>Pseudomonadota</taxon>
        <taxon>Gammaproteobacteria</taxon>
        <taxon>Moraxellales</taxon>
        <taxon>Moraxellaceae</taxon>
        <taxon>Acinetobacter</taxon>
    </lineage>
</organism>
<gene>
    <name evidence="1" type="ORF">F960_00206</name>
</gene>
<evidence type="ECO:0000313" key="2">
    <source>
        <dbReference type="Proteomes" id="UP000013117"/>
    </source>
</evidence>
<evidence type="ECO:0000313" key="1">
    <source>
        <dbReference type="EMBL" id="ENV35524.1"/>
    </source>
</evidence>
<sequence length="67" mass="7853">MKIEKIDYAKKLIKFDKVVEATKVLEKILSDSNDKILSRNIIELLLNDIEFKNGGFKQQVQQYKNQP</sequence>
<keyword evidence="2" id="KW-1185">Reference proteome</keyword>
<dbReference type="Proteomes" id="UP000013117">
    <property type="component" value="Unassembled WGS sequence"/>
</dbReference>
<reference evidence="1 2" key="1">
    <citation type="submission" date="2013-02" db="EMBL/GenBank/DDBJ databases">
        <title>The Genome Sequence of Acinetobacter gerneri CIP 107464.</title>
        <authorList>
            <consortium name="The Broad Institute Genome Sequencing Platform"/>
            <consortium name="The Broad Institute Genome Sequencing Center for Infectious Disease"/>
            <person name="Cerqueira G."/>
            <person name="Feldgarden M."/>
            <person name="Courvalin P."/>
            <person name="Perichon B."/>
            <person name="Grillot-Courvalin C."/>
            <person name="Clermont D."/>
            <person name="Rocha E."/>
            <person name="Yoon E.-J."/>
            <person name="Nemec A."/>
            <person name="Walker B."/>
            <person name="Young S.K."/>
            <person name="Zeng Q."/>
            <person name="Gargeya S."/>
            <person name="Fitzgerald M."/>
            <person name="Haas B."/>
            <person name="Abouelleil A."/>
            <person name="Alvarado L."/>
            <person name="Arachchi H.M."/>
            <person name="Berlin A.M."/>
            <person name="Chapman S.B."/>
            <person name="Dewar J."/>
            <person name="Goldberg J."/>
            <person name="Griggs A."/>
            <person name="Gujja S."/>
            <person name="Hansen M."/>
            <person name="Howarth C."/>
            <person name="Imamovic A."/>
            <person name="Larimer J."/>
            <person name="McCowan C."/>
            <person name="Murphy C."/>
            <person name="Neiman D."/>
            <person name="Pearson M."/>
            <person name="Priest M."/>
            <person name="Roberts A."/>
            <person name="Saif S."/>
            <person name="Shea T."/>
            <person name="Sisk P."/>
            <person name="Sykes S."/>
            <person name="Wortman J."/>
            <person name="Nusbaum C."/>
            <person name="Birren B."/>
        </authorList>
    </citation>
    <scope>NUCLEOTIDE SEQUENCE [LARGE SCALE GENOMIC DNA]</scope>
    <source>
        <strain evidence="1 2">CIP 107464</strain>
    </source>
</reference>
<dbReference type="AlphaFoldDB" id="N8ZP61"/>
<proteinExistence type="predicted"/>
<dbReference type="EMBL" id="APPN01000018">
    <property type="protein sequence ID" value="ENV35524.1"/>
    <property type="molecule type" value="Genomic_DNA"/>
</dbReference>
<name>N8ZP61_9GAMM</name>
<dbReference type="GeneID" id="84211735"/>
<dbReference type="HOGENOM" id="CLU_2802601_0_0_6"/>
<dbReference type="RefSeq" id="WP_004871652.1">
    <property type="nucleotide sequence ID" value="NZ_ASYY01000093.1"/>
</dbReference>
<accession>N8ZP61</accession>
<comment type="caution">
    <text evidence="1">The sequence shown here is derived from an EMBL/GenBank/DDBJ whole genome shotgun (WGS) entry which is preliminary data.</text>
</comment>
<protein>
    <submittedName>
        <fullName evidence="1">Uncharacterized protein</fullName>
    </submittedName>
</protein>